<evidence type="ECO:0000313" key="2">
    <source>
        <dbReference type="Proteomes" id="UP000528824"/>
    </source>
</evidence>
<dbReference type="RefSeq" id="WP_183918829.1">
    <property type="nucleotide sequence ID" value="NZ_JACHBB010000010.1"/>
</dbReference>
<organism evidence="1 2">
    <name type="scientific">Rhizobium lentis</name>
    <dbReference type="NCBI Taxonomy" id="1138194"/>
    <lineage>
        <taxon>Bacteria</taxon>
        <taxon>Pseudomonadati</taxon>
        <taxon>Pseudomonadota</taxon>
        <taxon>Alphaproteobacteria</taxon>
        <taxon>Hyphomicrobiales</taxon>
        <taxon>Rhizobiaceae</taxon>
        <taxon>Rhizobium/Agrobacterium group</taxon>
        <taxon>Rhizobium</taxon>
    </lineage>
</organism>
<proteinExistence type="predicted"/>
<reference evidence="1 2" key="1">
    <citation type="submission" date="2020-08" db="EMBL/GenBank/DDBJ databases">
        <title>Genomic Encyclopedia of Type Strains, Phase IV (KMG-V): Genome sequencing to study the core and pangenomes of soil and plant-associated prokaryotes.</title>
        <authorList>
            <person name="Whitman W."/>
        </authorList>
    </citation>
    <scope>NUCLEOTIDE SEQUENCE [LARGE SCALE GENOMIC DNA]</scope>
    <source>
        <strain evidence="1 2">SEMIA 4034</strain>
    </source>
</reference>
<dbReference type="EMBL" id="JACHBC010000011">
    <property type="protein sequence ID" value="MBB5563403.1"/>
    <property type="molecule type" value="Genomic_DNA"/>
</dbReference>
<dbReference type="Proteomes" id="UP000528824">
    <property type="component" value="Unassembled WGS sequence"/>
</dbReference>
<name>A0A7W8XIA6_9HYPH</name>
<keyword evidence="2" id="KW-1185">Reference proteome</keyword>
<comment type="caution">
    <text evidence="1">The sequence shown here is derived from an EMBL/GenBank/DDBJ whole genome shotgun (WGS) entry which is preliminary data.</text>
</comment>
<accession>A0A7W8XIA6</accession>
<gene>
    <name evidence="1" type="ORF">GGI59_005095</name>
</gene>
<protein>
    <submittedName>
        <fullName evidence="1">Uncharacterized protein</fullName>
    </submittedName>
</protein>
<dbReference type="AlphaFoldDB" id="A0A7W8XIA6"/>
<sequence length="135" mass="14914">MASQLDRLERILGGKFERRDARVIPGTQSVDGVEFAYFSDDGKNQFAKQFKSLTRDVKPRAATRGGLNESGCRITPPDGPTFHAIEYHGDVEGWRKDVNAGAIGLGLLLARIEDGNFVISDGRRFPLSVCQVDFK</sequence>
<evidence type="ECO:0000313" key="1">
    <source>
        <dbReference type="EMBL" id="MBB5563403.1"/>
    </source>
</evidence>